<comment type="caution">
    <text evidence="3">The sequence shown here is derived from an EMBL/GenBank/DDBJ whole genome shotgun (WGS) entry which is preliminary data.</text>
</comment>
<dbReference type="EMBL" id="QNGE01000471">
    <property type="protein sequence ID" value="KAA3680329.1"/>
    <property type="molecule type" value="Genomic_DNA"/>
</dbReference>
<evidence type="ECO:0000256" key="2">
    <source>
        <dbReference type="SAM" id="Phobius"/>
    </source>
</evidence>
<name>A0A5J4NXR7_9TREM</name>
<organism evidence="3 4">
    <name type="scientific">Paragonimus westermani</name>
    <dbReference type="NCBI Taxonomy" id="34504"/>
    <lineage>
        <taxon>Eukaryota</taxon>
        <taxon>Metazoa</taxon>
        <taxon>Spiralia</taxon>
        <taxon>Lophotrochozoa</taxon>
        <taxon>Platyhelminthes</taxon>
        <taxon>Trematoda</taxon>
        <taxon>Digenea</taxon>
        <taxon>Plagiorchiida</taxon>
        <taxon>Troglotremata</taxon>
        <taxon>Troglotrematidae</taxon>
        <taxon>Paragonimus</taxon>
    </lineage>
</organism>
<dbReference type="GO" id="GO:0005892">
    <property type="term" value="C:acetylcholine-gated channel complex"/>
    <property type="evidence" value="ECO:0007669"/>
    <property type="project" value="InterPro"/>
</dbReference>
<feature type="compositionally biased region" description="Polar residues" evidence="1">
    <location>
        <begin position="342"/>
        <end position="367"/>
    </location>
</feature>
<accession>A0A5J4NXR7</accession>
<gene>
    <name evidence="3" type="ORF">DEA37_0004612</name>
</gene>
<proteinExistence type="predicted"/>
<keyword evidence="2" id="KW-0472">Membrane</keyword>
<reference evidence="3 4" key="1">
    <citation type="journal article" date="2019" name="Gigascience">
        <title>Whole-genome sequence of the oriental lung fluke Paragonimus westermani.</title>
        <authorList>
            <person name="Oey H."/>
            <person name="Zakrzewski M."/>
            <person name="Narain K."/>
            <person name="Devi K.R."/>
            <person name="Agatsuma T."/>
            <person name="Nawaratna S."/>
            <person name="Gobert G.N."/>
            <person name="Jones M.K."/>
            <person name="Ragan M.A."/>
            <person name="McManus D.P."/>
            <person name="Krause L."/>
        </authorList>
    </citation>
    <scope>NUCLEOTIDE SEQUENCE [LARGE SCALE GENOMIC DNA]</scope>
    <source>
        <strain evidence="3 4">IND2009</strain>
    </source>
</reference>
<keyword evidence="4" id="KW-1185">Reference proteome</keyword>
<keyword evidence="2" id="KW-0812">Transmembrane</keyword>
<dbReference type="PANTHER" id="PTHR33748">
    <property type="entry name" value="PROTEIN CBG04600"/>
    <property type="match status" value="1"/>
</dbReference>
<evidence type="ECO:0000313" key="4">
    <source>
        <dbReference type="Proteomes" id="UP000324629"/>
    </source>
</evidence>
<feature type="transmembrane region" description="Helical" evidence="2">
    <location>
        <begin position="206"/>
        <end position="227"/>
    </location>
</feature>
<sequence>CCILPRMLLFYLFWLHYCFIGFTSYRVAASSINATTWTQNLIDLCVGANGRRQLVCDPERVLDESQRQFLQLTVTAGVSRTMCFCNTPCNADDTSASQRLVIGTFFLRKLPTQFESGSELAELLRARWSLGSCTGNDVLMLAIDSKIYLSYGPLVSQKLVPKCMKNLATTYEVQERPDKRIRQLAFMLKTLFLQSCLCGSCETPQLWFKIVAMLLACMSLLMWLSLFGRRAYMRRNTLLTARGRYSLSNVHNGYADRAALFRFPARLFHHSPRRHQSQHQPQLTSLTEVTGDFRTDSVSQGYLSTEEAPGFTNVGRQSPPPPPYSSIVKSSSPLLSMEAHSGSKTNSTEIAASEDNSNQTIASSSPPSYLDVLECSRNFQPPHGQ</sequence>
<protein>
    <submittedName>
        <fullName evidence="3">Uncharacterized protein</fullName>
    </submittedName>
</protein>
<dbReference type="AlphaFoldDB" id="A0A5J4NXR7"/>
<feature type="region of interest" description="Disordered" evidence="1">
    <location>
        <begin position="305"/>
        <end position="370"/>
    </location>
</feature>
<dbReference type="PANTHER" id="PTHR33748:SF5">
    <property type="entry name" value="GROUND-LIKE DOMAIN-CONTAINING PROTEIN"/>
    <property type="match status" value="1"/>
</dbReference>
<dbReference type="Pfam" id="PF17175">
    <property type="entry name" value="MOLO1"/>
    <property type="match status" value="1"/>
</dbReference>
<evidence type="ECO:0000313" key="3">
    <source>
        <dbReference type="EMBL" id="KAA3680329.1"/>
    </source>
</evidence>
<feature type="non-terminal residue" evidence="3">
    <location>
        <position position="1"/>
    </location>
</feature>
<keyword evidence="2" id="KW-1133">Transmembrane helix</keyword>
<dbReference type="InterPro" id="IPR033438">
    <property type="entry name" value="MOLO1"/>
</dbReference>
<dbReference type="Proteomes" id="UP000324629">
    <property type="component" value="Unassembled WGS sequence"/>
</dbReference>
<evidence type="ECO:0000256" key="1">
    <source>
        <dbReference type="SAM" id="MobiDB-lite"/>
    </source>
</evidence>
<feature type="transmembrane region" description="Helical" evidence="2">
    <location>
        <begin position="7"/>
        <end position="25"/>
    </location>
</feature>